<dbReference type="SMART" id="SM00220">
    <property type="entry name" value="S_TKc"/>
    <property type="match status" value="1"/>
</dbReference>
<evidence type="ECO:0000259" key="8">
    <source>
        <dbReference type="PROSITE" id="PS50011"/>
    </source>
</evidence>
<dbReference type="FunFam" id="1.10.510.10:FF:000571">
    <property type="entry name" value="Maternal embryonic leucine zipper kinase"/>
    <property type="match status" value="1"/>
</dbReference>
<dbReference type="PROSITE" id="PS00108">
    <property type="entry name" value="PROTEIN_KINASE_ST"/>
    <property type="match status" value="1"/>
</dbReference>
<dbReference type="Proteomes" id="UP000013827">
    <property type="component" value="Unassembled WGS sequence"/>
</dbReference>
<keyword evidence="5 6" id="KW-0067">ATP-binding</keyword>
<dbReference type="eggNOG" id="KOG0033">
    <property type="taxonomic scope" value="Eukaryota"/>
</dbReference>
<proteinExistence type="inferred from homology"/>
<dbReference type="KEGG" id="ehx:EMIHUDRAFT_66263"/>
<dbReference type="RefSeq" id="XP_005768407.1">
    <property type="nucleotide sequence ID" value="XM_005768350.1"/>
</dbReference>
<dbReference type="STRING" id="2903.R1C0D5"/>
<reference evidence="10" key="1">
    <citation type="journal article" date="2013" name="Nature">
        <title>Pan genome of the phytoplankton Emiliania underpins its global distribution.</title>
        <authorList>
            <person name="Read B.A."/>
            <person name="Kegel J."/>
            <person name="Klute M.J."/>
            <person name="Kuo A."/>
            <person name="Lefebvre S.C."/>
            <person name="Maumus F."/>
            <person name="Mayer C."/>
            <person name="Miller J."/>
            <person name="Monier A."/>
            <person name="Salamov A."/>
            <person name="Young J."/>
            <person name="Aguilar M."/>
            <person name="Claverie J.M."/>
            <person name="Frickenhaus S."/>
            <person name="Gonzalez K."/>
            <person name="Herman E.K."/>
            <person name="Lin Y.C."/>
            <person name="Napier J."/>
            <person name="Ogata H."/>
            <person name="Sarno A.F."/>
            <person name="Shmutz J."/>
            <person name="Schroeder D."/>
            <person name="de Vargas C."/>
            <person name="Verret F."/>
            <person name="von Dassow P."/>
            <person name="Valentin K."/>
            <person name="Van de Peer Y."/>
            <person name="Wheeler G."/>
            <person name="Dacks J.B."/>
            <person name="Delwiche C.F."/>
            <person name="Dyhrman S.T."/>
            <person name="Glockner G."/>
            <person name="John U."/>
            <person name="Richards T."/>
            <person name="Worden A.Z."/>
            <person name="Zhang X."/>
            <person name="Grigoriev I.V."/>
            <person name="Allen A.E."/>
            <person name="Bidle K."/>
            <person name="Borodovsky M."/>
            <person name="Bowler C."/>
            <person name="Brownlee C."/>
            <person name="Cock J.M."/>
            <person name="Elias M."/>
            <person name="Gladyshev V.N."/>
            <person name="Groth M."/>
            <person name="Guda C."/>
            <person name="Hadaegh A."/>
            <person name="Iglesias-Rodriguez M.D."/>
            <person name="Jenkins J."/>
            <person name="Jones B.M."/>
            <person name="Lawson T."/>
            <person name="Leese F."/>
            <person name="Lindquist E."/>
            <person name="Lobanov A."/>
            <person name="Lomsadze A."/>
            <person name="Malik S.B."/>
            <person name="Marsh M.E."/>
            <person name="Mackinder L."/>
            <person name="Mock T."/>
            <person name="Mueller-Roeber B."/>
            <person name="Pagarete A."/>
            <person name="Parker M."/>
            <person name="Probert I."/>
            <person name="Quesneville H."/>
            <person name="Raines C."/>
            <person name="Rensing S.A."/>
            <person name="Riano-Pachon D.M."/>
            <person name="Richier S."/>
            <person name="Rokitta S."/>
            <person name="Shiraiwa Y."/>
            <person name="Soanes D.M."/>
            <person name="van der Giezen M."/>
            <person name="Wahlund T.M."/>
            <person name="Williams B."/>
            <person name="Wilson W."/>
            <person name="Wolfe G."/>
            <person name="Wurch L.L."/>
        </authorList>
    </citation>
    <scope>NUCLEOTIDE SEQUENCE</scope>
</reference>
<dbReference type="PROSITE" id="PS50011">
    <property type="entry name" value="PROTEIN_KINASE_DOM"/>
    <property type="match status" value="1"/>
</dbReference>
<keyword evidence="3 6" id="KW-0547">Nucleotide-binding</keyword>
<keyword evidence="4" id="KW-0418">Kinase</keyword>
<dbReference type="Pfam" id="PF00069">
    <property type="entry name" value="Pkinase"/>
    <property type="match status" value="1"/>
</dbReference>
<dbReference type="GO" id="GO:0005524">
    <property type="term" value="F:ATP binding"/>
    <property type="evidence" value="ECO:0007669"/>
    <property type="project" value="UniProtKB-UniRule"/>
</dbReference>
<organism evidence="9 10">
    <name type="scientific">Emiliania huxleyi (strain CCMP1516)</name>
    <dbReference type="NCBI Taxonomy" id="280463"/>
    <lineage>
        <taxon>Eukaryota</taxon>
        <taxon>Haptista</taxon>
        <taxon>Haptophyta</taxon>
        <taxon>Prymnesiophyceae</taxon>
        <taxon>Isochrysidales</taxon>
        <taxon>Noelaerhabdaceae</taxon>
        <taxon>Emiliania</taxon>
    </lineage>
</organism>
<dbReference type="PANTHER" id="PTHR24349">
    <property type="entry name" value="SERINE/THREONINE-PROTEIN KINASE"/>
    <property type="match status" value="1"/>
</dbReference>
<dbReference type="GeneID" id="17262083"/>
<dbReference type="InterPro" id="IPR017441">
    <property type="entry name" value="Protein_kinase_ATP_BS"/>
</dbReference>
<evidence type="ECO:0000256" key="1">
    <source>
        <dbReference type="ARBA" id="ARBA00022527"/>
    </source>
</evidence>
<dbReference type="EnsemblProtists" id="EOD15978">
    <property type="protein sequence ID" value="EOD15978"/>
    <property type="gene ID" value="EMIHUDRAFT_66263"/>
</dbReference>
<accession>A0A0D3IXJ3</accession>
<dbReference type="PROSITE" id="PS00107">
    <property type="entry name" value="PROTEIN_KINASE_ATP"/>
    <property type="match status" value="1"/>
</dbReference>
<dbReference type="Gene3D" id="1.10.510.10">
    <property type="entry name" value="Transferase(Phosphotransferase) domain 1"/>
    <property type="match status" value="1"/>
</dbReference>
<name>A0A0D3IXJ3_EMIH1</name>
<evidence type="ECO:0000256" key="4">
    <source>
        <dbReference type="ARBA" id="ARBA00022777"/>
    </source>
</evidence>
<dbReference type="InterPro" id="IPR050205">
    <property type="entry name" value="CDPK_Ser/Thr_kinases"/>
</dbReference>
<sequence>MLGLSLTTPTPDVSVLCEDLANVGLLSSDADFEARYELLGELGRGGYAVVFSARPRKPLASDERAVKVLDKVLLASQGGDSARVVRRLRDELRVCLELTHPRLVKLYEIVETPHSLYIVMQKAGGGALLERIIERGAFSEEGARHVMRQVLDALSFMHKHGVIHRDIKPENILLEGADGWDVVITDFGLVKIFSDQDSLATCVGTRFYRAPEQIFCDAPYPTTYGAGVDVWASGVVLYILLSGTYPFAPQHIPPPPVAAPASDSSPAASPVFDAPLQRFLRFPREQFANVSVAARAAITAMLTVDPKARPTADEMRRHPWLCE</sequence>
<dbReference type="PaxDb" id="2903-EOD15978"/>
<reference evidence="9" key="2">
    <citation type="submission" date="2024-10" db="UniProtKB">
        <authorList>
            <consortium name="EnsemblProtists"/>
        </authorList>
    </citation>
    <scope>IDENTIFICATION</scope>
</reference>
<evidence type="ECO:0000256" key="6">
    <source>
        <dbReference type="PROSITE-ProRule" id="PRU10141"/>
    </source>
</evidence>
<dbReference type="InterPro" id="IPR008271">
    <property type="entry name" value="Ser/Thr_kinase_AS"/>
</dbReference>
<evidence type="ECO:0000256" key="3">
    <source>
        <dbReference type="ARBA" id="ARBA00022741"/>
    </source>
</evidence>
<dbReference type="SUPFAM" id="SSF56112">
    <property type="entry name" value="Protein kinase-like (PK-like)"/>
    <property type="match status" value="1"/>
</dbReference>
<keyword evidence="2" id="KW-0808">Transferase</keyword>
<dbReference type="GO" id="GO:0004674">
    <property type="term" value="F:protein serine/threonine kinase activity"/>
    <property type="evidence" value="ECO:0007669"/>
    <property type="project" value="UniProtKB-KW"/>
</dbReference>
<keyword evidence="1 7" id="KW-0723">Serine/threonine-protein kinase</keyword>
<comment type="similarity">
    <text evidence="7">Belongs to the protein kinase superfamily.</text>
</comment>
<dbReference type="InterPro" id="IPR011009">
    <property type="entry name" value="Kinase-like_dom_sf"/>
</dbReference>
<protein>
    <recommendedName>
        <fullName evidence="8">Protein kinase domain-containing protein</fullName>
    </recommendedName>
</protein>
<dbReference type="HOGENOM" id="CLU_000288_63_0_1"/>
<evidence type="ECO:0000256" key="7">
    <source>
        <dbReference type="RuleBase" id="RU000304"/>
    </source>
</evidence>
<dbReference type="InterPro" id="IPR000719">
    <property type="entry name" value="Prot_kinase_dom"/>
</dbReference>
<evidence type="ECO:0000313" key="10">
    <source>
        <dbReference type="Proteomes" id="UP000013827"/>
    </source>
</evidence>
<evidence type="ECO:0000256" key="2">
    <source>
        <dbReference type="ARBA" id="ARBA00022679"/>
    </source>
</evidence>
<feature type="binding site" evidence="6">
    <location>
        <position position="67"/>
    </location>
    <ligand>
        <name>ATP</name>
        <dbReference type="ChEBI" id="CHEBI:30616"/>
    </ligand>
</feature>
<keyword evidence="10" id="KW-1185">Reference proteome</keyword>
<feature type="domain" description="Protein kinase" evidence="8">
    <location>
        <begin position="36"/>
        <end position="321"/>
    </location>
</feature>
<dbReference type="AlphaFoldDB" id="A0A0D3IXJ3"/>
<evidence type="ECO:0000256" key="5">
    <source>
        <dbReference type="ARBA" id="ARBA00022840"/>
    </source>
</evidence>
<evidence type="ECO:0000313" key="9">
    <source>
        <dbReference type="EnsemblProtists" id="EOD15978"/>
    </source>
</evidence>
<dbReference type="OMA" id="FPREQFA"/>